<dbReference type="RefSeq" id="WP_223406120.1">
    <property type="nucleotide sequence ID" value="NZ_JAGSHT010000012.1"/>
</dbReference>
<evidence type="ECO:0000256" key="6">
    <source>
        <dbReference type="ARBA" id="ARBA00023225"/>
    </source>
</evidence>
<comment type="function">
    <text evidence="1">Needed for flagellar regrowth and assembly.</text>
</comment>
<feature type="coiled-coil region" evidence="7">
    <location>
        <begin position="42"/>
        <end position="76"/>
    </location>
</feature>
<feature type="domain" description="Flagellar assembly protein FliH/Type III secretion system HrpE" evidence="9">
    <location>
        <begin position="77"/>
        <end position="189"/>
    </location>
</feature>
<keyword evidence="3" id="KW-0813">Transport</keyword>
<evidence type="ECO:0000256" key="8">
    <source>
        <dbReference type="SAM" id="MobiDB-lite"/>
    </source>
</evidence>
<keyword evidence="11" id="KW-1185">Reference proteome</keyword>
<name>A0ABS7S9T2_9MICO</name>
<keyword evidence="5" id="KW-0653">Protein transport</keyword>
<evidence type="ECO:0000256" key="2">
    <source>
        <dbReference type="ARBA" id="ARBA00006602"/>
    </source>
</evidence>
<dbReference type="InterPro" id="IPR018035">
    <property type="entry name" value="Flagellar_FliH/T3SS_HrpE"/>
</dbReference>
<evidence type="ECO:0000313" key="11">
    <source>
        <dbReference type="Proteomes" id="UP000826651"/>
    </source>
</evidence>
<dbReference type="PANTHER" id="PTHR34982:SF1">
    <property type="entry name" value="FLAGELLAR ASSEMBLY PROTEIN FLIH"/>
    <property type="match status" value="1"/>
</dbReference>
<comment type="caution">
    <text evidence="10">The sequence shown here is derived from an EMBL/GenBank/DDBJ whole genome shotgun (WGS) entry which is preliminary data.</text>
</comment>
<dbReference type="EMBL" id="JAGSHT010000012">
    <property type="protein sequence ID" value="MBZ2196857.1"/>
    <property type="molecule type" value="Genomic_DNA"/>
</dbReference>
<evidence type="ECO:0000313" key="10">
    <source>
        <dbReference type="EMBL" id="MBZ2196857.1"/>
    </source>
</evidence>
<evidence type="ECO:0000259" key="9">
    <source>
        <dbReference type="Pfam" id="PF02108"/>
    </source>
</evidence>
<evidence type="ECO:0000256" key="5">
    <source>
        <dbReference type="ARBA" id="ARBA00022927"/>
    </source>
</evidence>
<gene>
    <name evidence="10" type="ORF">KCQ71_11875</name>
</gene>
<feature type="compositionally biased region" description="Low complexity" evidence="8">
    <location>
        <begin position="8"/>
        <end position="19"/>
    </location>
</feature>
<sequence>MSTDSGRVPAAFAPAVFPATGASPDPRGQEQAQRRGHAAGYAAGLRAARATLAERLAELETDHERQAAERRAATADAVAALSAAAAHLDARETTTLLEAQDQLATAAVDLAEAVLGIELADGDTSARAALTRALAGVRHEVVRTVRMHPDDVATLAGAPAPVELVADPAITRGDAMVDLDAGFLDAGIRAALGRARAALTQAPS</sequence>
<reference evidence="10 11" key="1">
    <citation type="submission" date="2021-04" db="EMBL/GenBank/DDBJ databases">
        <title>Ruania sp. nov., isolated from sandy soil of mangrove forest.</title>
        <authorList>
            <person name="Ge X."/>
            <person name="Huang R."/>
            <person name="Liu W."/>
        </authorList>
    </citation>
    <scope>NUCLEOTIDE SEQUENCE [LARGE SCALE GENOMIC DNA]</scope>
    <source>
        <strain evidence="10 11">N2-46</strain>
    </source>
</reference>
<evidence type="ECO:0000256" key="4">
    <source>
        <dbReference type="ARBA" id="ARBA00022795"/>
    </source>
</evidence>
<evidence type="ECO:0000256" key="7">
    <source>
        <dbReference type="SAM" id="Coils"/>
    </source>
</evidence>
<evidence type="ECO:0000256" key="3">
    <source>
        <dbReference type="ARBA" id="ARBA00022448"/>
    </source>
</evidence>
<keyword evidence="6" id="KW-1006">Bacterial flagellum protein export</keyword>
<evidence type="ECO:0000256" key="1">
    <source>
        <dbReference type="ARBA" id="ARBA00003041"/>
    </source>
</evidence>
<dbReference type="Proteomes" id="UP000826651">
    <property type="component" value="Unassembled WGS sequence"/>
</dbReference>
<keyword evidence="4" id="KW-1005">Bacterial flagellum biogenesis</keyword>
<dbReference type="PANTHER" id="PTHR34982">
    <property type="entry name" value="YOP PROTEINS TRANSLOCATION PROTEIN L"/>
    <property type="match status" value="1"/>
</dbReference>
<dbReference type="Pfam" id="PF02108">
    <property type="entry name" value="FliH"/>
    <property type="match status" value="1"/>
</dbReference>
<dbReference type="InterPro" id="IPR051472">
    <property type="entry name" value="T3SS_Stator/FliH"/>
</dbReference>
<feature type="region of interest" description="Disordered" evidence="8">
    <location>
        <begin position="1"/>
        <end position="40"/>
    </location>
</feature>
<organism evidence="10 11">
    <name type="scientific">Occultella gossypii</name>
    <dbReference type="NCBI Taxonomy" id="2800820"/>
    <lineage>
        <taxon>Bacteria</taxon>
        <taxon>Bacillati</taxon>
        <taxon>Actinomycetota</taxon>
        <taxon>Actinomycetes</taxon>
        <taxon>Micrococcales</taxon>
        <taxon>Ruaniaceae</taxon>
        <taxon>Occultella</taxon>
    </lineage>
</organism>
<comment type="similarity">
    <text evidence="2">Belongs to the FliH family.</text>
</comment>
<proteinExistence type="inferred from homology"/>
<keyword evidence="7" id="KW-0175">Coiled coil</keyword>
<accession>A0ABS7S9T2</accession>
<protein>
    <recommendedName>
        <fullName evidence="9">Flagellar assembly protein FliH/Type III secretion system HrpE domain-containing protein</fullName>
    </recommendedName>
</protein>